<dbReference type="GO" id="GO:0060628">
    <property type="term" value="P:regulation of ER to Golgi vesicle-mediated transport"/>
    <property type="evidence" value="ECO:0007669"/>
    <property type="project" value="TreeGrafter"/>
</dbReference>
<feature type="compositionally biased region" description="Acidic residues" evidence="1">
    <location>
        <begin position="133"/>
        <end position="161"/>
    </location>
</feature>
<dbReference type="EMBL" id="BRYA01000103">
    <property type="protein sequence ID" value="GMI39448.1"/>
    <property type="molecule type" value="Genomic_DNA"/>
</dbReference>
<dbReference type="GO" id="GO:0006890">
    <property type="term" value="P:retrograde vesicle-mediated transport, Golgi to endoplasmic reticulum"/>
    <property type="evidence" value="ECO:0007669"/>
    <property type="project" value="InterPro"/>
</dbReference>
<feature type="compositionally biased region" description="Acidic residues" evidence="1">
    <location>
        <begin position="260"/>
        <end position="277"/>
    </location>
</feature>
<feature type="region of interest" description="Disordered" evidence="1">
    <location>
        <begin position="260"/>
        <end position="289"/>
    </location>
</feature>
<comment type="caution">
    <text evidence="2">The sequence shown here is derived from an EMBL/GenBank/DDBJ whole genome shotgun (WGS) entry which is preliminary data.</text>
</comment>
<dbReference type="PANTHER" id="PTHR13520:SF0">
    <property type="entry name" value="RAD50-INTERACTING PROTEIN 1"/>
    <property type="match status" value="1"/>
</dbReference>
<proteinExistence type="predicted"/>
<evidence type="ECO:0000313" key="3">
    <source>
        <dbReference type="Proteomes" id="UP001165065"/>
    </source>
</evidence>
<evidence type="ECO:0000256" key="1">
    <source>
        <dbReference type="SAM" id="MobiDB-lite"/>
    </source>
</evidence>
<dbReference type="InterPro" id="IPR007528">
    <property type="entry name" value="RINT1_Tip20"/>
</dbReference>
<evidence type="ECO:0000313" key="2">
    <source>
        <dbReference type="EMBL" id="GMI39448.1"/>
    </source>
</evidence>
<dbReference type="Pfam" id="PF04437">
    <property type="entry name" value="RINT1_TIP1"/>
    <property type="match status" value="1"/>
</dbReference>
<dbReference type="OrthoDB" id="2189254at2759"/>
<feature type="compositionally biased region" description="Low complexity" evidence="1">
    <location>
        <begin position="278"/>
        <end position="287"/>
    </location>
</feature>
<dbReference type="AlphaFoldDB" id="A0A9W7GBF2"/>
<protein>
    <submittedName>
        <fullName evidence="2">Uncharacterized protein</fullName>
    </submittedName>
</protein>
<accession>A0A9W7GBF2</accession>
<feature type="region of interest" description="Disordered" evidence="1">
    <location>
        <begin position="126"/>
        <end position="167"/>
    </location>
</feature>
<name>A0A9W7GBF2_9STRA</name>
<dbReference type="PANTHER" id="PTHR13520">
    <property type="entry name" value="RAD50-INTERACTING PROTEIN 1 RINT-1"/>
    <property type="match status" value="1"/>
</dbReference>
<gene>
    <name evidence="2" type="ORF">TrCOL_g9726</name>
</gene>
<dbReference type="GO" id="GO:0070939">
    <property type="term" value="C:Dsl1/NZR complex"/>
    <property type="evidence" value="ECO:0007669"/>
    <property type="project" value="InterPro"/>
</dbReference>
<keyword evidence="3" id="KW-1185">Reference proteome</keyword>
<reference evidence="3" key="1">
    <citation type="journal article" date="2023" name="Commun. Biol.">
        <title>Genome analysis of Parmales, the sister group of diatoms, reveals the evolutionary specialization of diatoms from phago-mixotrophs to photoautotrophs.</title>
        <authorList>
            <person name="Ban H."/>
            <person name="Sato S."/>
            <person name="Yoshikawa S."/>
            <person name="Yamada K."/>
            <person name="Nakamura Y."/>
            <person name="Ichinomiya M."/>
            <person name="Sato N."/>
            <person name="Blanc-Mathieu R."/>
            <person name="Endo H."/>
            <person name="Kuwata A."/>
            <person name="Ogata H."/>
        </authorList>
    </citation>
    <scope>NUCLEOTIDE SEQUENCE [LARGE SCALE GENOMIC DNA]</scope>
</reference>
<dbReference type="GO" id="GO:0006888">
    <property type="term" value="P:endoplasmic reticulum to Golgi vesicle-mediated transport"/>
    <property type="evidence" value="ECO:0007669"/>
    <property type="project" value="InterPro"/>
</dbReference>
<dbReference type="Proteomes" id="UP001165065">
    <property type="component" value="Unassembled WGS sequence"/>
</dbReference>
<sequence>MSVSMNSDGFTKPTRIKEMIMNLEKTHDTRKYDERVDEHVAVFDYVVDDDVLESMSFKTNTSDASVTTSRAISLKSEARYLVLLDKYYKIKTEVETSALSLDAQTSPQLEGLRKLRSVLRELEDMGFAKEEGGGDYDDDDQNNDDQNNDDQNNDDDDENDDASNSNPIKSYFNALYSTLLHASRTACSTTLKSLDYPHSPSSLPKVALYLSSPSSAFHFLASLQSSHPSPNMSDRPRRIAVAEVMAETLVKRLDFHFGGDFEEEDDSDSSSDDESLSDSDSSPPSLSIKTNRIDRPEWFYNHLKTILDPQMSFLDSHLQPLIDLYFNSPSSPLPPPRHLDYKPYYLSPILHFSRVRIINQLPLVLPSDSLLLRNVDQAAAFEAWLESDHVLSEVHSQHGWRSWKRVLGTYADGKARMTRWVKMERDLAVGKIADAMKDNVEGLWDEVVDGRTMLGGGGGGQLGVKLPTKAFCAFEELVRGVAVRARFLHGRGERVAMVGHCMVPVCMKFYDGIYALAKREDVRDAGKGEVEGVAVRWCKAVSAAGEGGRLIEDVVGGTREERREEMGGLEKIGRSFFELRNALVEDFVGAVGEKGREMTSQYLVRSHMVLGRKGEEERGSMRNAFDKIVEEDERNARIGAAEREEEIRNLLKVQDEMCSQRVEIISHDLVAPVAFYSAVVRSIKENADDVAKAVLLQRLSADLHKLFTTRILDAPAIQRVGRRQFCADVGFVLGLFESSLSPSEPTLVLQELQKILLLDQDRLENVRDAVMALIEDDGTTTEVEANECYSILEAVGLKFGVLNLVAVTSVMRKMK</sequence>
<organism evidence="2 3">
    <name type="scientific">Triparma columacea</name>
    <dbReference type="NCBI Taxonomy" id="722753"/>
    <lineage>
        <taxon>Eukaryota</taxon>
        <taxon>Sar</taxon>
        <taxon>Stramenopiles</taxon>
        <taxon>Ochrophyta</taxon>
        <taxon>Bolidophyceae</taxon>
        <taxon>Parmales</taxon>
        <taxon>Triparmaceae</taxon>
        <taxon>Triparma</taxon>
    </lineage>
</organism>